<proteinExistence type="predicted"/>
<comment type="caution">
    <text evidence="2">The sequence shown here is derived from an EMBL/GenBank/DDBJ whole genome shotgun (WGS) entry which is preliminary data.</text>
</comment>
<reference evidence="3" key="1">
    <citation type="submission" date="2017-09" db="EMBL/GenBank/DDBJ databases">
        <title>FDA dAtabase for Regulatory Grade micrObial Sequences (FDA-ARGOS): Supporting development and validation of Infectious Disease Dx tests.</title>
        <authorList>
            <person name="Goldberg B."/>
            <person name="Campos J."/>
            <person name="Tallon L."/>
            <person name="Sadzewicz L."/>
            <person name="Ott S."/>
            <person name="Zhao X."/>
            <person name="Nagaraj S."/>
            <person name="Vavikolanu K."/>
            <person name="Aluvathingal J."/>
            <person name="Nadendla S."/>
            <person name="Geyer C."/>
            <person name="Sichtig H."/>
        </authorList>
    </citation>
    <scope>NUCLEOTIDE SEQUENCE [LARGE SCALE GENOMIC DNA]</scope>
    <source>
        <strain evidence="3">FDAARGOS_370</strain>
    </source>
</reference>
<dbReference type="SUPFAM" id="SSF53474">
    <property type="entry name" value="alpha/beta-Hydrolases"/>
    <property type="match status" value="1"/>
</dbReference>
<dbReference type="Proteomes" id="UP000219788">
    <property type="component" value="Unassembled WGS sequence"/>
</dbReference>
<dbReference type="AlphaFoldDB" id="A0A2A7U453"/>
<evidence type="ECO:0000313" key="3">
    <source>
        <dbReference type="Proteomes" id="UP000219788"/>
    </source>
</evidence>
<accession>A0A2A7U453</accession>
<dbReference type="InterPro" id="IPR000073">
    <property type="entry name" value="AB_hydrolase_1"/>
</dbReference>
<feature type="domain" description="AB hydrolase-1" evidence="1">
    <location>
        <begin position="26"/>
        <end position="243"/>
    </location>
</feature>
<name>A0A2A7U453_EDWTA</name>
<dbReference type="PANTHER" id="PTHR43798">
    <property type="entry name" value="MONOACYLGLYCEROL LIPASE"/>
    <property type="match status" value="1"/>
</dbReference>
<sequence>MLSSCYSTVARCRVRWLTLPGEGIPVVFIHGLGCAASYDYPRVVCDPHFRRRAAILIDLPGYGYSDKPWEYGYTIGEQARVVNEVIRAIGLRDYFIYGHSMGGSIAIESVAEAAAGVRGLIVSEPNFHPGGGLFSQKIYANSQHDYIASGHSAFVASEDSAWAGSLAVAAPWAVWRSAASLIAGNAWLAIFLRMTRPSGLIFGEASLPDADFSRLQSLGTACITVAQCGHAMAWENPAGLAAALSAFCALHE</sequence>
<dbReference type="GO" id="GO:0047372">
    <property type="term" value="F:monoacylglycerol lipase activity"/>
    <property type="evidence" value="ECO:0007669"/>
    <property type="project" value="TreeGrafter"/>
</dbReference>
<dbReference type="InterPro" id="IPR029058">
    <property type="entry name" value="AB_hydrolase_fold"/>
</dbReference>
<dbReference type="Gene3D" id="3.40.50.1820">
    <property type="entry name" value="alpha/beta hydrolase"/>
    <property type="match status" value="1"/>
</dbReference>
<dbReference type="PRINTS" id="PR00111">
    <property type="entry name" value="ABHYDROLASE"/>
</dbReference>
<keyword evidence="2" id="KW-0378">Hydrolase</keyword>
<dbReference type="Pfam" id="PF12697">
    <property type="entry name" value="Abhydrolase_6"/>
    <property type="match status" value="1"/>
</dbReference>
<evidence type="ECO:0000313" key="2">
    <source>
        <dbReference type="EMBL" id="PEH73051.1"/>
    </source>
</evidence>
<protein>
    <submittedName>
        <fullName evidence="2">Alpha/beta hydrolase</fullName>
    </submittedName>
</protein>
<dbReference type="EMBL" id="PDDV01000013">
    <property type="protein sequence ID" value="PEH73051.1"/>
    <property type="molecule type" value="Genomic_DNA"/>
</dbReference>
<dbReference type="OrthoDB" id="5853561at2"/>
<dbReference type="STRING" id="636.AAW15_09835"/>
<dbReference type="GO" id="GO:0046464">
    <property type="term" value="P:acylglycerol catabolic process"/>
    <property type="evidence" value="ECO:0007669"/>
    <property type="project" value="TreeGrafter"/>
</dbReference>
<dbReference type="InterPro" id="IPR050266">
    <property type="entry name" value="AB_hydrolase_sf"/>
</dbReference>
<dbReference type="PANTHER" id="PTHR43798:SF33">
    <property type="entry name" value="HYDROLASE, PUTATIVE (AFU_ORTHOLOGUE AFUA_2G14860)-RELATED"/>
    <property type="match status" value="1"/>
</dbReference>
<gene>
    <name evidence="2" type="ORF">CRM76_14475</name>
</gene>
<evidence type="ECO:0000259" key="1">
    <source>
        <dbReference type="Pfam" id="PF12697"/>
    </source>
</evidence>
<dbReference type="RefSeq" id="WP_098143284.1">
    <property type="nucleotide sequence ID" value="NZ_CP084419.1"/>
</dbReference>
<dbReference type="GO" id="GO:0016020">
    <property type="term" value="C:membrane"/>
    <property type="evidence" value="ECO:0007669"/>
    <property type="project" value="TreeGrafter"/>
</dbReference>
<organism evidence="2 3">
    <name type="scientific">Edwardsiella tarda</name>
    <dbReference type="NCBI Taxonomy" id="636"/>
    <lineage>
        <taxon>Bacteria</taxon>
        <taxon>Pseudomonadati</taxon>
        <taxon>Pseudomonadota</taxon>
        <taxon>Gammaproteobacteria</taxon>
        <taxon>Enterobacterales</taxon>
        <taxon>Hafniaceae</taxon>
        <taxon>Edwardsiella</taxon>
    </lineage>
</organism>